<dbReference type="InterPro" id="IPR005055">
    <property type="entry name" value="A10/PebIII"/>
</dbReference>
<sequence length="119" mass="13833">MKVRTAVVTLIFTIIIVIVLCKRQGGNKQDQPLNQQMDRLKDTSFMKKQLDCILDRAPCDKLGLNMKTMIPKMVVNNCRDCNPSLRQNYGKLRNFMLQYYPVEWNAIIKRYSKLPHASA</sequence>
<dbReference type="RefSeq" id="XP_015180360.1">
    <property type="nucleotide sequence ID" value="XM_015324874.1"/>
</dbReference>
<dbReference type="Gene3D" id="1.10.2080.10">
    <property type="entry name" value="Insect odorant-binding protein A10/Ejaculatory bulb-specific protein 3"/>
    <property type="match status" value="1"/>
</dbReference>
<keyword evidence="1" id="KW-0732">Signal</keyword>
<dbReference type="InterPro" id="IPR036682">
    <property type="entry name" value="OS_D_A10/PebIII_sf"/>
</dbReference>
<dbReference type="SUPFAM" id="SSF100910">
    <property type="entry name" value="Chemosensory protein Csp2"/>
    <property type="match status" value="1"/>
</dbReference>
<evidence type="ECO:0000313" key="3">
    <source>
        <dbReference type="RefSeq" id="XP_015180360.1"/>
    </source>
</evidence>
<evidence type="ECO:0000313" key="2">
    <source>
        <dbReference type="Proteomes" id="UP000694924"/>
    </source>
</evidence>
<feature type="chain" id="PRO_5046057446" evidence="1">
    <location>
        <begin position="22"/>
        <end position="119"/>
    </location>
</feature>
<dbReference type="Proteomes" id="UP000694924">
    <property type="component" value="Unplaced"/>
</dbReference>
<name>A0ABM1IJH3_POLDO</name>
<accession>A0ABM1IJH3</accession>
<proteinExistence type="predicted"/>
<keyword evidence="2" id="KW-1185">Reference proteome</keyword>
<dbReference type="PANTHER" id="PTHR11257">
    <property type="entry name" value="CHEMOSENSORY PROTEIN-RELATED"/>
    <property type="match status" value="1"/>
</dbReference>
<feature type="signal peptide" evidence="1">
    <location>
        <begin position="1"/>
        <end position="21"/>
    </location>
</feature>
<dbReference type="GeneID" id="107068473"/>
<protein>
    <submittedName>
        <fullName evidence="3">Uncharacterized protein LOC107068473</fullName>
    </submittedName>
</protein>
<reference evidence="3" key="1">
    <citation type="submission" date="2025-08" db="UniProtKB">
        <authorList>
            <consortium name="RefSeq"/>
        </authorList>
    </citation>
    <scope>IDENTIFICATION</scope>
    <source>
        <tissue evidence="3">Whole body</tissue>
    </source>
</reference>
<gene>
    <name evidence="3" type="primary">LOC107068473</name>
</gene>
<organism evidence="2 3">
    <name type="scientific">Polistes dominula</name>
    <name type="common">European paper wasp</name>
    <name type="synonym">Vespa dominula</name>
    <dbReference type="NCBI Taxonomy" id="743375"/>
    <lineage>
        <taxon>Eukaryota</taxon>
        <taxon>Metazoa</taxon>
        <taxon>Ecdysozoa</taxon>
        <taxon>Arthropoda</taxon>
        <taxon>Hexapoda</taxon>
        <taxon>Insecta</taxon>
        <taxon>Pterygota</taxon>
        <taxon>Neoptera</taxon>
        <taxon>Endopterygota</taxon>
        <taxon>Hymenoptera</taxon>
        <taxon>Apocrita</taxon>
        <taxon>Aculeata</taxon>
        <taxon>Vespoidea</taxon>
        <taxon>Vespidae</taxon>
        <taxon>Polistinae</taxon>
        <taxon>Polistini</taxon>
        <taxon>Polistes</taxon>
    </lineage>
</organism>
<evidence type="ECO:0000256" key="1">
    <source>
        <dbReference type="SAM" id="SignalP"/>
    </source>
</evidence>
<dbReference type="Pfam" id="PF03392">
    <property type="entry name" value="OS-D"/>
    <property type="match status" value="1"/>
</dbReference>